<dbReference type="InterPro" id="IPR005467">
    <property type="entry name" value="His_kinase_dom"/>
</dbReference>
<feature type="compositionally biased region" description="Low complexity" evidence="5">
    <location>
        <begin position="7"/>
        <end position="24"/>
    </location>
</feature>
<evidence type="ECO:0000313" key="8">
    <source>
        <dbReference type="Proteomes" id="UP000220102"/>
    </source>
</evidence>
<gene>
    <name evidence="7" type="ORF">CRI94_12095</name>
</gene>
<keyword evidence="3" id="KW-0902">Two-component regulatory system</keyword>
<dbReference type="GO" id="GO:0046983">
    <property type="term" value="F:protein dimerization activity"/>
    <property type="evidence" value="ECO:0007669"/>
    <property type="project" value="InterPro"/>
</dbReference>
<evidence type="ECO:0000256" key="2">
    <source>
        <dbReference type="ARBA" id="ARBA00022777"/>
    </source>
</evidence>
<dbReference type="RefSeq" id="WP_098076091.1">
    <property type="nucleotide sequence ID" value="NZ_PDEQ01000006.1"/>
</dbReference>
<dbReference type="SUPFAM" id="SSF55874">
    <property type="entry name" value="ATPase domain of HSP90 chaperone/DNA topoisomerase II/histidine kinase"/>
    <property type="match status" value="1"/>
</dbReference>
<accession>A0A2A8CVY4</accession>
<comment type="caution">
    <text evidence="7">The sequence shown here is derived from an EMBL/GenBank/DDBJ whole genome shotgun (WGS) entry which is preliminary data.</text>
</comment>
<dbReference type="Pfam" id="PF07730">
    <property type="entry name" value="HisKA_3"/>
    <property type="match status" value="1"/>
</dbReference>
<dbReference type="EMBL" id="PDEQ01000006">
    <property type="protein sequence ID" value="PEN12757.1"/>
    <property type="molecule type" value="Genomic_DNA"/>
</dbReference>
<dbReference type="GO" id="GO:0000155">
    <property type="term" value="F:phosphorelay sensor kinase activity"/>
    <property type="evidence" value="ECO:0007669"/>
    <property type="project" value="InterPro"/>
</dbReference>
<dbReference type="Gene3D" id="1.20.5.1930">
    <property type="match status" value="1"/>
</dbReference>
<evidence type="ECO:0000259" key="6">
    <source>
        <dbReference type="PROSITE" id="PS50109"/>
    </source>
</evidence>
<dbReference type="InterPro" id="IPR011712">
    <property type="entry name" value="Sig_transdc_His_kin_sub3_dim/P"/>
</dbReference>
<dbReference type="Gene3D" id="3.30.565.10">
    <property type="entry name" value="Histidine kinase-like ATPase, C-terminal domain"/>
    <property type="match status" value="1"/>
</dbReference>
<dbReference type="InterPro" id="IPR036890">
    <property type="entry name" value="HATPase_C_sf"/>
</dbReference>
<keyword evidence="8" id="KW-1185">Reference proteome</keyword>
<dbReference type="CDD" id="cd16917">
    <property type="entry name" value="HATPase_UhpB-NarQ-NarX-like"/>
    <property type="match status" value="1"/>
</dbReference>
<dbReference type="AlphaFoldDB" id="A0A2A8CVY4"/>
<dbReference type="Pfam" id="PF02518">
    <property type="entry name" value="HATPase_c"/>
    <property type="match status" value="1"/>
</dbReference>
<feature type="domain" description="Histidine kinase" evidence="6">
    <location>
        <begin position="314"/>
        <end position="403"/>
    </location>
</feature>
<dbReference type="PANTHER" id="PTHR24421">
    <property type="entry name" value="NITRATE/NITRITE SENSOR PROTEIN NARX-RELATED"/>
    <property type="match status" value="1"/>
</dbReference>
<feature type="coiled-coil region" evidence="4">
    <location>
        <begin position="166"/>
        <end position="200"/>
    </location>
</feature>
<feature type="region of interest" description="Disordered" evidence="5">
    <location>
        <begin position="1"/>
        <end position="24"/>
    </location>
</feature>
<reference evidence="7 8" key="1">
    <citation type="submission" date="2017-10" db="EMBL/GenBank/DDBJ databases">
        <title>Draft genome of Longibacter Salinarum.</title>
        <authorList>
            <person name="Goh K.M."/>
            <person name="Shamsir M.S."/>
            <person name="Lim S.W."/>
        </authorList>
    </citation>
    <scope>NUCLEOTIDE SEQUENCE [LARGE SCALE GENOMIC DNA]</scope>
    <source>
        <strain evidence="7 8">KCTC 52045</strain>
    </source>
</reference>
<dbReference type="PROSITE" id="PS50109">
    <property type="entry name" value="HIS_KIN"/>
    <property type="match status" value="1"/>
</dbReference>
<keyword evidence="1" id="KW-0808">Transferase</keyword>
<keyword evidence="2" id="KW-0418">Kinase</keyword>
<sequence length="403" mass="44864">MREATKSTVLSDNSSSTSSVPSDSSSNAERIVVWAPVGRTAGLIRQALEHAGMAIAICENADAFCDLVRDGAGAALLTEEVFTTNRENATCIAEFLDSQPPWSDLPVKVFVSNEHGSAQLSDRLRQVNPQRGVTMLDRPIRPAVLVSIMEAALRNRRRQYKLRDALQALHETNETLDDRVQKQTADLRRLAGRLTRAEQAERRRISQLLHDDLQQLLYGVNLKLSAVNSQMEEWSMSKVHEHLEEARTWVEDAFALTRKLTSDLSPPVLEGDDFGSAVQWLRIHMKNLHDLEVTVESVGQHRIEDEDLRELVFQIVRELLFNVKKHSNTTEATVRLTEEPGYLVVHVIDDGGGFDVEIEAQKTKQEGGFGLFSAAERLDLMGGGMEIDSTPGKGTHVTIHTSA</sequence>
<keyword evidence="4" id="KW-0175">Coiled coil</keyword>
<name>A0A2A8CVY4_9BACT</name>
<evidence type="ECO:0000313" key="7">
    <source>
        <dbReference type="EMBL" id="PEN12757.1"/>
    </source>
</evidence>
<dbReference type="InterPro" id="IPR050482">
    <property type="entry name" value="Sensor_HK_TwoCompSys"/>
</dbReference>
<dbReference type="OrthoDB" id="5401121at2"/>
<proteinExistence type="predicted"/>
<dbReference type="InterPro" id="IPR003594">
    <property type="entry name" value="HATPase_dom"/>
</dbReference>
<dbReference type="GO" id="GO:0016020">
    <property type="term" value="C:membrane"/>
    <property type="evidence" value="ECO:0007669"/>
    <property type="project" value="InterPro"/>
</dbReference>
<evidence type="ECO:0000256" key="3">
    <source>
        <dbReference type="ARBA" id="ARBA00023012"/>
    </source>
</evidence>
<dbReference type="Proteomes" id="UP000220102">
    <property type="component" value="Unassembled WGS sequence"/>
</dbReference>
<evidence type="ECO:0000256" key="5">
    <source>
        <dbReference type="SAM" id="MobiDB-lite"/>
    </source>
</evidence>
<protein>
    <recommendedName>
        <fullName evidence="6">Histidine kinase domain-containing protein</fullName>
    </recommendedName>
</protein>
<evidence type="ECO:0000256" key="4">
    <source>
        <dbReference type="SAM" id="Coils"/>
    </source>
</evidence>
<evidence type="ECO:0000256" key="1">
    <source>
        <dbReference type="ARBA" id="ARBA00022679"/>
    </source>
</evidence>
<organism evidence="7 8">
    <name type="scientific">Longibacter salinarum</name>
    <dbReference type="NCBI Taxonomy" id="1850348"/>
    <lineage>
        <taxon>Bacteria</taxon>
        <taxon>Pseudomonadati</taxon>
        <taxon>Rhodothermota</taxon>
        <taxon>Rhodothermia</taxon>
        <taxon>Rhodothermales</taxon>
        <taxon>Salisaetaceae</taxon>
        <taxon>Longibacter</taxon>
    </lineage>
</organism>